<dbReference type="PANTHER" id="PTHR34700:SF4">
    <property type="entry name" value="PHAGE-LIKE ELEMENT PBSX PROTEIN XKDP"/>
    <property type="match status" value="1"/>
</dbReference>
<feature type="compositionally biased region" description="Low complexity" evidence="1">
    <location>
        <begin position="141"/>
        <end position="153"/>
    </location>
</feature>
<dbReference type="Proteomes" id="UP000632828">
    <property type="component" value="Unassembled WGS sequence"/>
</dbReference>
<feature type="domain" description="LysM" evidence="3">
    <location>
        <begin position="170"/>
        <end position="221"/>
    </location>
</feature>
<dbReference type="InterPro" id="IPR018392">
    <property type="entry name" value="LysM"/>
</dbReference>
<sequence length="243" mass="27440">MTVRFLLIISIAAMVLAGCAKPPLAELETARYLVRHAAEIGAADWSPGEYQLARSALDAAEEQMEQQQYRAAARTISLARRYAEEARSESEQALARQAELERQRAEKARLQEDQRLRELAEQEAALRQRQLEQRRQEEARQAAARATSAASVAKPPPPSPSPPVEPAKVERYEVRAGQNLAEIAHLPEVYGDRLLWPLIYRANRDQIKTPQEIAPGQMLDIPRDKNSEELESARKEARELNLF</sequence>
<dbReference type="InterPro" id="IPR052196">
    <property type="entry name" value="Bact_Kbp"/>
</dbReference>
<dbReference type="RefSeq" id="WP_191156983.1">
    <property type="nucleotide sequence ID" value="NZ_JACWUN010000014.1"/>
</dbReference>
<dbReference type="EMBL" id="JACWUN010000014">
    <property type="protein sequence ID" value="MBD1401400.1"/>
    <property type="molecule type" value="Genomic_DNA"/>
</dbReference>
<gene>
    <name evidence="4" type="ORF">ICT70_12020</name>
</gene>
<dbReference type="InterPro" id="IPR036779">
    <property type="entry name" value="LysM_dom_sf"/>
</dbReference>
<organism evidence="4 5">
    <name type="scientific">Pelovirga terrestris</name>
    <dbReference type="NCBI Taxonomy" id="2771352"/>
    <lineage>
        <taxon>Bacteria</taxon>
        <taxon>Pseudomonadati</taxon>
        <taxon>Thermodesulfobacteriota</taxon>
        <taxon>Desulfuromonadia</taxon>
        <taxon>Geobacterales</taxon>
        <taxon>Geobacteraceae</taxon>
        <taxon>Pelovirga</taxon>
    </lineage>
</organism>
<feature type="signal peptide" evidence="2">
    <location>
        <begin position="1"/>
        <end position="25"/>
    </location>
</feature>
<feature type="compositionally biased region" description="Pro residues" evidence="1">
    <location>
        <begin position="154"/>
        <end position="165"/>
    </location>
</feature>
<comment type="caution">
    <text evidence="4">The sequence shown here is derived from an EMBL/GenBank/DDBJ whole genome shotgun (WGS) entry which is preliminary data.</text>
</comment>
<keyword evidence="5" id="KW-1185">Reference proteome</keyword>
<protein>
    <submittedName>
        <fullName evidence="4">DUF4398 domain-containing protein</fullName>
    </submittedName>
</protein>
<feature type="compositionally biased region" description="Basic and acidic residues" evidence="1">
    <location>
        <begin position="128"/>
        <end position="140"/>
    </location>
</feature>
<keyword evidence="2" id="KW-0732">Signal</keyword>
<dbReference type="PROSITE" id="PS51782">
    <property type="entry name" value="LYSM"/>
    <property type="match status" value="1"/>
</dbReference>
<evidence type="ECO:0000313" key="4">
    <source>
        <dbReference type="EMBL" id="MBD1401400.1"/>
    </source>
</evidence>
<name>A0A8J6UIP0_9BACT</name>
<dbReference type="Gene3D" id="1.20.1270.390">
    <property type="match status" value="1"/>
</dbReference>
<dbReference type="PROSITE" id="PS51257">
    <property type="entry name" value="PROKAR_LIPOPROTEIN"/>
    <property type="match status" value="1"/>
</dbReference>
<accession>A0A8J6UIP0</accession>
<evidence type="ECO:0000256" key="1">
    <source>
        <dbReference type="SAM" id="MobiDB-lite"/>
    </source>
</evidence>
<dbReference type="Gene3D" id="3.10.350.10">
    <property type="entry name" value="LysM domain"/>
    <property type="match status" value="1"/>
</dbReference>
<evidence type="ECO:0000313" key="5">
    <source>
        <dbReference type="Proteomes" id="UP000632828"/>
    </source>
</evidence>
<reference evidence="4" key="1">
    <citation type="submission" date="2020-09" db="EMBL/GenBank/DDBJ databases">
        <title>Pelobacter alkaliphilus sp. nov., a novel anaerobic arsenate-reducing bacterium from terrestrial mud volcano.</title>
        <authorList>
            <person name="Khomyakova M.A."/>
            <person name="Merkel A.Y."/>
            <person name="Slobodkin A.I."/>
        </authorList>
    </citation>
    <scope>NUCLEOTIDE SEQUENCE</scope>
    <source>
        <strain evidence="4">M08fum</strain>
    </source>
</reference>
<feature type="region of interest" description="Disordered" evidence="1">
    <location>
        <begin position="128"/>
        <end position="166"/>
    </location>
</feature>
<feature type="chain" id="PRO_5035328432" evidence="2">
    <location>
        <begin position="26"/>
        <end position="243"/>
    </location>
</feature>
<dbReference type="PANTHER" id="PTHR34700">
    <property type="entry name" value="POTASSIUM BINDING PROTEIN KBP"/>
    <property type="match status" value="1"/>
</dbReference>
<evidence type="ECO:0000256" key="2">
    <source>
        <dbReference type="SAM" id="SignalP"/>
    </source>
</evidence>
<evidence type="ECO:0000259" key="3">
    <source>
        <dbReference type="PROSITE" id="PS51782"/>
    </source>
</evidence>
<proteinExistence type="predicted"/>
<dbReference type="AlphaFoldDB" id="A0A8J6UIP0"/>